<protein>
    <recommendedName>
        <fullName evidence="3">DUF2281 domain-containing protein</fullName>
    </recommendedName>
</protein>
<evidence type="ECO:0008006" key="3">
    <source>
        <dbReference type="Google" id="ProtNLM"/>
    </source>
</evidence>
<dbReference type="OrthoDB" id="799765at2"/>
<sequence length="75" mass="8648">MQVQMDIEFEKLVAIIKKLPSKRLLQLKAEMERIISKEKDNATLKSLLLKGPVATQKQLETIEGNRKSINQWRAS</sequence>
<evidence type="ECO:0000313" key="1">
    <source>
        <dbReference type="EMBL" id="QAA82548.1"/>
    </source>
</evidence>
<organism evidence="1 2">
    <name type="scientific">Aequorivita ciconiae</name>
    <dbReference type="NCBI Taxonomy" id="2494375"/>
    <lineage>
        <taxon>Bacteria</taxon>
        <taxon>Pseudomonadati</taxon>
        <taxon>Bacteroidota</taxon>
        <taxon>Flavobacteriia</taxon>
        <taxon>Flavobacteriales</taxon>
        <taxon>Flavobacteriaceae</taxon>
        <taxon>Aequorivita</taxon>
    </lineage>
</organism>
<dbReference type="EMBL" id="CP034951">
    <property type="protein sequence ID" value="QAA82548.1"/>
    <property type="molecule type" value="Genomic_DNA"/>
</dbReference>
<evidence type="ECO:0000313" key="2">
    <source>
        <dbReference type="Proteomes" id="UP000285517"/>
    </source>
</evidence>
<dbReference type="KEGG" id="aev:EI546_12825"/>
<reference evidence="1 2" key="1">
    <citation type="submission" date="2019-01" db="EMBL/GenBank/DDBJ databases">
        <title>Complete genome sequencing of Aequorivita sp. H23M31.</title>
        <authorList>
            <person name="Bae J.-W."/>
        </authorList>
    </citation>
    <scope>NUCLEOTIDE SEQUENCE [LARGE SCALE GENOMIC DNA]</scope>
    <source>
        <strain evidence="1 2">H23M31</strain>
    </source>
</reference>
<proteinExistence type="predicted"/>
<dbReference type="AlphaFoldDB" id="A0A410G5I2"/>
<gene>
    <name evidence="1" type="ORF">EI546_12825</name>
</gene>
<name>A0A410G5I2_9FLAO</name>
<accession>A0A410G5I2</accession>
<dbReference type="Proteomes" id="UP000285517">
    <property type="component" value="Chromosome"/>
</dbReference>
<keyword evidence="2" id="KW-1185">Reference proteome</keyword>